<gene>
    <name evidence="2" type="ORF">ADIARSV_3474</name>
</gene>
<dbReference type="AlphaFoldDB" id="R9GPC3"/>
<dbReference type="OrthoDB" id="2827525at2"/>
<keyword evidence="3" id="KW-1185">Reference proteome</keyword>
<protein>
    <submittedName>
        <fullName evidence="2">Uncharacterized protein</fullName>
    </submittedName>
</protein>
<feature type="transmembrane region" description="Helical" evidence="1">
    <location>
        <begin position="7"/>
        <end position="28"/>
    </location>
</feature>
<dbReference type="RefSeq" id="WP_016196702.1">
    <property type="nucleotide sequence ID" value="NZ_AQPN01000116.1"/>
</dbReference>
<feature type="transmembrane region" description="Helical" evidence="1">
    <location>
        <begin position="379"/>
        <end position="400"/>
    </location>
</feature>
<accession>R9GPC3</accession>
<evidence type="ECO:0000256" key="1">
    <source>
        <dbReference type="SAM" id="Phobius"/>
    </source>
</evidence>
<feature type="transmembrane region" description="Helical" evidence="1">
    <location>
        <begin position="48"/>
        <end position="67"/>
    </location>
</feature>
<feature type="transmembrane region" description="Helical" evidence="1">
    <location>
        <begin position="209"/>
        <end position="231"/>
    </location>
</feature>
<feature type="transmembrane region" description="Helical" evidence="1">
    <location>
        <begin position="105"/>
        <end position="125"/>
    </location>
</feature>
<feature type="transmembrane region" description="Helical" evidence="1">
    <location>
        <begin position="237"/>
        <end position="258"/>
    </location>
</feature>
<keyword evidence="1" id="KW-0812">Transmembrane</keyword>
<dbReference type="STRING" id="1150600.ADIARSV_3474"/>
<evidence type="ECO:0000313" key="2">
    <source>
        <dbReference type="EMBL" id="EOR93395.1"/>
    </source>
</evidence>
<evidence type="ECO:0000313" key="3">
    <source>
        <dbReference type="Proteomes" id="UP000014174"/>
    </source>
</evidence>
<dbReference type="EMBL" id="AQPN01000116">
    <property type="protein sequence ID" value="EOR93395.1"/>
    <property type="molecule type" value="Genomic_DNA"/>
</dbReference>
<keyword evidence="1" id="KW-0472">Membrane</keyword>
<sequence>MFGFTPKWLTISFFNLLLVASLGIILRYKIAFYLPFVEQKFALHSHSHFAFSGWITQTLMVLLIHYLSLNLGPQIVKRYYWLLYANLITAYGMMVSFMLQGYGLYSITFSSLSIVVSYFFAIYYWKDLAQIKLKKVSHLWFKVALLFSVISSIGVFSLAYMMANAISNQNGHLSAIYFFLHFQYNGWFFFAGMGLLVSRLEQIKAATKTLRLIFILFCFACLPAYFLSIMWIKIPGITYITLVAAVAQLIGWGLMLKLISNNRAFIRREFSKPGLVLLLLSAIALSIKLLLQSASVHPALSQLSYSFRPIVIGYLHLVLLAVISVFIIGYILSFKLVPVKRNFLTGVCVFVIGIIINEILLMMQGITALNYTIIPHIDLMLFTAAIILFAGIAMMFYSCIKNRVDVNPKQ</sequence>
<proteinExistence type="predicted"/>
<dbReference type="Proteomes" id="UP000014174">
    <property type="component" value="Unassembled WGS sequence"/>
</dbReference>
<feature type="transmembrane region" description="Helical" evidence="1">
    <location>
        <begin position="344"/>
        <end position="367"/>
    </location>
</feature>
<feature type="transmembrane region" description="Helical" evidence="1">
    <location>
        <begin position="270"/>
        <end position="291"/>
    </location>
</feature>
<feature type="transmembrane region" description="Helical" evidence="1">
    <location>
        <begin position="79"/>
        <end position="99"/>
    </location>
</feature>
<organism evidence="2 3">
    <name type="scientific">Arcticibacter svalbardensis MN12-7</name>
    <dbReference type="NCBI Taxonomy" id="1150600"/>
    <lineage>
        <taxon>Bacteria</taxon>
        <taxon>Pseudomonadati</taxon>
        <taxon>Bacteroidota</taxon>
        <taxon>Sphingobacteriia</taxon>
        <taxon>Sphingobacteriales</taxon>
        <taxon>Sphingobacteriaceae</taxon>
        <taxon>Arcticibacter</taxon>
    </lineage>
</organism>
<reference evidence="2 3" key="1">
    <citation type="journal article" date="2013" name="Genome Announc.">
        <title>Draft Genome Sequence of Arcticibacter svalbardensis Strain MN12-7T, a Member of the Family Sphingobacteriaceae Isolated from an Arctic Soil Sample.</title>
        <authorList>
            <person name="Shivaji S."/>
            <person name="Ara S."/>
            <person name="Prasad S."/>
            <person name="Manasa B.P."/>
            <person name="Begum Z."/>
            <person name="Singh A."/>
            <person name="Kumar Pinnaka A."/>
        </authorList>
    </citation>
    <scope>NUCLEOTIDE SEQUENCE [LARGE SCALE GENOMIC DNA]</scope>
    <source>
        <strain evidence="2 3">MN12-7</strain>
    </source>
</reference>
<comment type="caution">
    <text evidence="2">The sequence shown here is derived from an EMBL/GenBank/DDBJ whole genome shotgun (WGS) entry which is preliminary data.</text>
</comment>
<feature type="transmembrane region" description="Helical" evidence="1">
    <location>
        <begin position="137"/>
        <end position="163"/>
    </location>
</feature>
<feature type="transmembrane region" description="Helical" evidence="1">
    <location>
        <begin position="175"/>
        <end position="197"/>
    </location>
</feature>
<feature type="transmembrane region" description="Helical" evidence="1">
    <location>
        <begin position="311"/>
        <end position="332"/>
    </location>
</feature>
<dbReference type="PATRIC" id="fig|1150600.3.peg.3441"/>
<name>R9GPC3_9SPHI</name>
<dbReference type="eggNOG" id="COG2010">
    <property type="taxonomic scope" value="Bacteria"/>
</dbReference>
<keyword evidence="1" id="KW-1133">Transmembrane helix</keyword>